<protein>
    <submittedName>
        <fullName evidence="2">Uncharacterized protein</fullName>
    </submittedName>
</protein>
<keyword evidence="1" id="KW-0732">Signal</keyword>
<dbReference type="Proteomes" id="UP000185874">
    <property type="component" value="Unassembled WGS sequence"/>
</dbReference>
<feature type="chain" id="PRO_5009226088" evidence="1">
    <location>
        <begin position="21"/>
        <end position="430"/>
    </location>
</feature>
<name>A0A1F7SEV8_9BACT</name>
<comment type="caution">
    <text evidence="2">The sequence shown here is derived from an EMBL/GenBank/DDBJ whole genome shotgun (WGS) entry which is preliminary data.</text>
</comment>
<dbReference type="AlphaFoldDB" id="A0A1F7SEV8"/>
<evidence type="ECO:0000313" key="2">
    <source>
        <dbReference type="EMBL" id="OGL52313.1"/>
    </source>
</evidence>
<evidence type="ECO:0000313" key="3">
    <source>
        <dbReference type="Proteomes" id="UP000185874"/>
    </source>
</evidence>
<organism evidence="2 3">
    <name type="scientific">Candidatus Shapirobacteria bacterium RBG_13_44_7</name>
    <dbReference type="NCBI Taxonomy" id="1802149"/>
    <lineage>
        <taxon>Bacteria</taxon>
        <taxon>Candidatus Shapironibacteriota</taxon>
    </lineage>
</organism>
<accession>A0A1F7SEV8</accession>
<gene>
    <name evidence="2" type="ORF">A3K55_01555</name>
</gene>
<reference evidence="2 3" key="1">
    <citation type="journal article" date="2016" name="Nat. Commun.">
        <title>Thousands of microbial genomes shed light on interconnected biogeochemical processes in an aquifer system.</title>
        <authorList>
            <person name="Anantharaman K."/>
            <person name="Brown C.T."/>
            <person name="Hug L.A."/>
            <person name="Sharon I."/>
            <person name="Castelle C.J."/>
            <person name="Probst A.J."/>
            <person name="Thomas B.C."/>
            <person name="Singh A."/>
            <person name="Wilkins M.J."/>
            <person name="Karaoz U."/>
            <person name="Brodie E.L."/>
            <person name="Williams K.H."/>
            <person name="Hubbard S.S."/>
            <person name="Banfield J.F."/>
        </authorList>
    </citation>
    <scope>NUCLEOTIDE SEQUENCE [LARGE SCALE GENOMIC DNA]</scope>
</reference>
<dbReference type="EMBL" id="MGDJ01000027">
    <property type="protein sequence ID" value="OGL52313.1"/>
    <property type="molecule type" value="Genomic_DNA"/>
</dbReference>
<sequence>MTKFLFLLPSFLLLLTPAKAAFGLPVIINRAEISVPWDDNDQDYLPSDPTIVNTTEHIKTYGLEESFNPIVIGRDENSRPIFGEQTIDQVNGDINLEGYSNTAFELFNYHVSNRLPNPYATVESINRAHLSYRLNSPLGATNLARRSIPAAIQKCFIGQRLVSAVTTLGGLFTVTTVDTIVTKSPRTVRLSELAYFFRNEPMFSTPGTKCTSTTPLSPLSAVVSSSSLSALNQKYSSSGLLDSDTYDKLITYGIELVDDNSLGMHVTQCDLNDAGVAVSCKEEDRSIPRGSGPAGTGQDVMSYILPASAKIIKPNYDNTSTGEPSIDRPNPISFLASFFKLFCLSCILEQTTTYSGPTQITFDIDNRLTKGLSVDSTANIHLQPQKVIESRGLLNLSGSSTNGRTLDPGYLDQKSRESLKNLLYPRSWQK</sequence>
<evidence type="ECO:0000256" key="1">
    <source>
        <dbReference type="SAM" id="SignalP"/>
    </source>
</evidence>
<proteinExistence type="predicted"/>
<feature type="signal peptide" evidence="1">
    <location>
        <begin position="1"/>
        <end position="20"/>
    </location>
</feature>